<dbReference type="SUPFAM" id="SSF81585">
    <property type="entry name" value="PsbU/PolX domain-like"/>
    <property type="match status" value="1"/>
</dbReference>
<evidence type="ECO:0000256" key="6">
    <source>
        <dbReference type="ARBA" id="ARBA00023242"/>
    </source>
</evidence>
<keyword evidence="10" id="KW-1185">Reference proteome</keyword>
<feature type="region of interest" description="Disordered" evidence="7">
    <location>
        <begin position="232"/>
        <end position="264"/>
    </location>
</feature>
<dbReference type="Gene3D" id="3.30.460.10">
    <property type="entry name" value="Beta Polymerase, domain 2"/>
    <property type="match status" value="1"/>
</dbReference>
<dbReference type="FunFam" id="1.10.150.20:FF:000010">
    <property type="entry name" value="DNA polymerase lambda"/>
    <property type="match status" value="1"/>
</dbReference>
<dbReference type="HOGENOM" id="CLU_008698_4_1_1"/>
<feature type="region of interest" description="Disordered" evidence="7">
    <location>
        <begin position="82"/>
        <end position="133"/>
    </location>
</feature>
<evidence type="ECO:0000256" key="7">
    <source>
        <dbReference type="SAM" id="MobiDB-lite"/>
    </source>
</evidence>
<evidence type="ECO:0000256" key="5">
    <source>
        <dbReference type="ARBA" id="ARBA00022723"/>
    </source>
</evidence>
<gene>
    <name evidence="9" type="ORF">PV04_01669</name>
</gene>
<dbReference type="GO" id="GO:0006303">
    <property type="term" value="P:double-strand break repair via nonhomologous end joining"/>
    <property type="evidence" value="ECO:0007669"/>
    <property type="project" value="TreeGrafter"/>
</dbReference>
<dbReference type="SUPFAM" id="SSF81301">
    <property type="entry name" value="Nucleotidyltransferase"/>
    <property type="match status" value="1"/>
</dbReference>
<evidence type="ECO:0000256" key="1">
    <source>
        <dbReference type="ARBA" id="ARBA00004123"/>
    </source>
</evidence>
<dbReference type="Gene3D" id="3.30.210.10">
    <property type="entry name" value="DNA polymerase, thumb domain"/>
    <property type="match status" value="1"/>
</dbReference>
<dbReference type="PANTHER" id="PTHR11276:SF29">
    <property type="entry name" value="DNA POLYMERASE TYPE-X FAMILY PROTEIN POL4"/>
    <property type="match status" value="1"/>
</dbReference>
<proteinExistence type="inferred from homology"/>
<dbReference type="InterPro" id="IPR018944">
    <property type="entry name" value="DNA_pol_lambd_fingers_domain"/>
</dbReference>
<feature type="compositionally biased region" description="Basic and acidic residues" evidence="7">
    <location>
        <begin position="585"/>
        <end position="599"/>
    </location>
</feature>
<dbReference type="InterPro" id="IPR037160">
    <property type="entry name" value="DNA_Pol_thumb_sf"/>
</dbReference>
<dbReference type="InterPro" id="IPR043519">
    <property type="entry name" value="NT_sf"/>
</dbReference>
<dbReference type="InterPro" id="IPR027421">
    <property type="entry name" value="DNA_pol_lamdba_lyase_dom_sf"/>
</dbReference>
<dbReference type="Pfam" id="PF14791">
    <property type="entry name" value="DNA_pol_B_thumb"/>
    <property type="match status" value="1"/>
</dbReference>
<dbReference type="SUPFAM" id="SSF47802">
    <property type="entry name" value="DNA polymerase beta, N-terminal domain-like"/>
    <property type="match status" value="1"/>
</dbReference>
<dbReference type="Pfam" id="PF14792">
    <property type="entry name" value="DNA_pol_B_palm"/>
    <property type="match status" value="1"/>
</dbReference>
<dbReference type="Gene3D" id="1.10.150.110">
    <property type="entry name" value="DNA polymerase beta, N-terminal domain-like"/>
    <property type="match status" value="1"/>
</dbReference>
<dbReference type="AlphaFoldDB" id="A0A0D2GMG6"/>
<feature type="region of interest" description="Disordered" evidence="7">
    <location>
        <begin position="580"/>
        <end position="612"/>
    </location>
</feature>
<evidence type="ECO:0000313" key="10">
    <source>
        <dbReference type="Proteomes" id="UP000054266"/>
    </source>
</evidence>
<dbReference type="GO" id="GO:0046872">
    <property type="term" value="F:metal ion binding"/>
    <property type="evidence" value="ECO:0007669"/>
    <property type="project" value="UniProtKB-KW"/>
</dbReference>
<dbReference type="Pfam" id="PF10391">
    <property type="entry name" value="DNA_pol_lambd_f"/>
    <property type="match status" value="1"/>
</dbReference>
<dbReference type="FunFam" id="1.10.150.110:FF:000005">
    <property type="entry name" value="DNA polymerase POL4"/>
    <property type="match status" value="1"/>
</dbReference>
<dbReference type="InterPro" id="IPR010996">
    <property type="entry name" value="HHH_MUS81"/>
</dbReference>
<dbReference type="InterPro" id="IPR028207">
    <property type="entry name" value="DNA_pol_B_palm_palm"/>
</dbReference>
<dbReference type="GO" id="GO:0005634">
    <property type="term" value="C:nucleus"/>
    <property type="evidence" value="ECO:0007669"/>
    <property type="project" value="UniProtKB-SubCell"/>
</dbReference>
<reference evidence="9 10" key="1">
    <citation type="submission" date="2015-01" db="EMBL/GenBank/DDBJ databases">
        <title>The Genome Sequence of Capronia semiimmersa CBS27337.</title>
        <authorList>
            <consortium name="The Broad Institute Genomics Platform"/>
            <person name="Cuomo C."/>
            <person name="de Hoog S."/>
            <person name="Gorbushina A."/>
            <person name="Stielow B."/>
            <person name="Teixiera M."/>
            <person name="Abouelleil A."/>
            <person name="Chapman S.B."/>
            <person name="Priest M."/>
            <person name="Young S.K."/>
            <person name="Wortman J."/>
            <person name="Nusbaum C."/>
            <person name="Birren B."/>
        </authorList>
    </citation>
    <scope>NUCLEOTIDE SEQUENCE [LARGE SCALE GENOMIC DNA]</scope>
    <source>
        <strain evidence="9 10">CBS 27337</strain>
    </source>
</reference>
<comment type="similarity">
    <text evidence="2">Belongs to the DNA polymerase type-X family.</text>
</comment>
<dbReference type="InterPro" id="IPR002054">
    <property type="entry name" value="DNA-dir_DNA_pol_X"/>
</dbReference>
<dbReference type="GO" id="GO:0003677">
    <property type="term" value="F:DNA binding"/>
    <property type="evidence" value="ECO:0007669"/>
    <property type="project" value="InterPro"/>
</dbReference>
<accession>A0A0D2GMG6</accession>
<keyword evidence="6" id="KW-0539">Nucleus</keyword>
<dbReference type="PANTHER" id="PTHR11276">
    <property type="entry name" value="DNA POLYMERASE TYPE-X FAMILY MEMBER"/>
    <property type="match status" value="1"/>
</dbReference>
<dbReference type="STRING" id="5601.A0A0D2GMG6"/>
<keyword evidence="4" id="KW-0548">Nucleotidyltransferase</keyword>
<evidence type="ECO:0000256" key="3">
    <source>
        <dbReference type="ARBA" id="ARBA00022679"/>
    </source>
</evidence>
<organism evidence="9 10">
    <name type="scientific">Phialophora macrospora</name>
    <dbReference type="NCBI Taxonomy" id="1851006"/>
    <lineage>
        <taxon>Eukaryota</taxon>
        <taxon>Fungi</taxon>
        <taxon>Dikarya</taxon>
        <taxon>Ascomycota</taxon>
        <taxon>Pezizomycotina</taxon>
        <taxon>Eurotiomycetes</taxon>
        <taxon>Chaetothyriomycetidae</taxon>
        <taxon>Chaetothyriales</taxon>
        <taxon>Herpotrichiellaceae</taxon>
        <taxon>Phialophora</taxon>
    </lineage>
</organism>
<dbReference type="Pfam" id="PF14716">
    <property type="entry name" value="HHH_8"/>
    <property type="match status" value="1"/>
</dbReference>
<evidence type="ECO:0000313" key="9">
    <source>
        <dbReference type="EMBL" id="KIW73564.1"/>
    </source>
</evidence>
<dbReference type="GO" id="GO:0003887">
    <property type="term" value="F:DNA-directed DNA polymerase activity"/>
    <property type="evidence" value="ECO:0007669"/>
    <property type="project" value="InterPro"/>
</dbReference>
<name>A0A0D2GMG6_9EURO</name>
<feature type="region of interest" description="Disordered" evidence="7">
    <location>
        <begin position="675"/>
        <end position="697"/>
    </location>
</feature>
<dbReference type="CDD" id="cd00141">
    <property type="entry name" value="NT_POLXc"/>
    <property type="match status" value="1"/>
</dbReference>
<dbReference type="FunFam" id="3.30.210.10:FF:000005">
    <property type="entry name" value="DNA polymerase IV"/>
    <property type="match status" value="1"/>
</dbReference>
<comment type="subcellular location">
    <subcellularLocation>
        <location evidence="1">Nucleus</location>
    </subcellularLocation>
</comment>
<sequence>MTSSPSSHRIDLSSAPPIFIIPSHMQPDELHETEDLIYHTGGHITYDAKEARLFVGRVSRKTRAAFDLRALGVWTEDAALLDHDHDGSRNNNTPDKGPPTKKVRLSSDRDGAGPSTTQRQTSSSSTSTSSELSPRVAARSSKVFWPDLSDHVLVVKLAWLDACVKDGKLVPYKPYVVYNARIIPKPEGETTPKPSPTHTAFAKVGSTAASQVSSLRCTSRPDPSTILERARAEAASLPTRRRRWGDHAHHSPTSSSQQHKAPKLYRTTTSEMEYIATHPLPPLPDWATGPYAHYSCCRSTFATNPNSAFVSQLTKIKDARQLRLDDVGVRAYSTSIASVSAYPYRIEHAEEIVRLPGCEQKIASLWREWQDSGPTDTERHIQEVEELDSDPDLKVLRLFWNIWGVGAETARKFYYDNGWRDLDDIVEFGWAQLTRVQQIGLKYWDEFQDKIPRTEVEGICDVILQHARLVLRIPEEKFGSKDDVECVIVGGYRRGKAFCGDVDVVITHRDENKTKDLVGEIVCSLEDAGYITHTLTLHTTTSDRGQATLPFRAQGHRGHGFDSLDKALCVWQDPLFDESDVGDDAGVKGKRESDSESHENAPPPMSKKKNPNIHRRVDIIISSWRTIGCAVLGWSGGTTFQRDIRRFVSKVHGLKFDSSGVRNRGNGQVLDLERPRPRLRSKSNAGSELGLSREGKDVDEDKDKEIIELLMEGKSIDKNDERWSGMEWDGEDTWWDRERRLMEGLGIGYRPAEERCTG</sequence>
<dbReference type="InterPro" id="IPR001357">
    <property type="entry name" value="BRCT_dom"/>
</dbReference>
<dbReference type="Proteomes" id="UP000054266">
    <property type="component" value="Unassembled WGS sequence"/>
</dbReference>
<dbReference type="SMART" id="SM00483">
    <property type="entry name" value="POLXc"/>
    <property type="match status" value="1"/>
</dbReference>
<dbReference type="Gene3D" id="1.10.150.20">
    <property type="entry name" value="5' to 3' exonuclease, C-terminal subdomain"/>
    <property type="match status" value="1"/>
</dbReference>
<evidence type="ECO:0000256" key="2">
    <source>
        <dbReference type="ARBA" id="ARBA00008323"/>
    </source>
</evidence>
<protein>
    <recommendedName>
        <fullName evidence="8">BRCT domain-containing protein</fullName>
    </recommendedName>
</protein>
<evidence type="ECO:0000256" key="4">
    <source>
        <dbReference type="ARBA" id="ARBA00022695"/>
    </source>
</evidence>
<keyword evidence="5" id="KW-0479">Metal-binding</keyword>
<dbReference type="EMBL" id="KN846956">
    <property type="protein sequence ID" value="KIW73564.1"/>
    <property type="molecule type" value="Genomic_DNA"/>
</dbReference>
<feature type="compositionally biased region" description="Low complexity" evidence="7">
    <location>
        <begin position="115"/>
        <end position="130"/>
    </location>
</feature>
<dbReference type="InterPro" id="IPR029398">
    <property type="entry name" value="PolB_thumb"/>
</dbReference>
<feature type="domain" description="BRCT" evidence="8">
    <location>
        <begin position="154"/>
        <end position="177"/>
    </location>
</feature>
<dbReference type="PROSITE" id="PS50172">
    <property type="entry name" value="BRCT"/>
    <property type="match status" value="1"/>
</dbReference>
<dbReference type="InterPro" id="IPR022312">
    <property type="entry name" value="DNA_pol_X"/>
</dbReference>
<evidence type="ECO:0000259" key="8">
    <source>
        <dbReference type="PROSITE" id="PS50172"/>
    </source>
</evidence>
<keyword evidence="3" id="KW-0808">Transferase</keyword>